<dbReference type="SMART" id="SM00829">
    <property type="entry name" value="PKS_ER"/>
    <property type="match status" value="1"/>
</dbReference>
<dbReference type="PROSITE" id="PS01162">
    <property type="entry name" value="QOR_ZETA_CRYSTAL"/>
    <property type="match status" value="1"/>
</dbReference>
<name>A0A5C6M7K0_9LACO</name>
<gene>
    <name evidence="4" type="ORF">LABALGLTS371_12040</name>
</gene>
<accession>A0A5C6M7K0</accession>
<evidence type="ECO:0000259" key="3">
    <source>
        <dbReference type="SMART" id="SM00829"/>
    </source>
</evidence>
<evidence type="ECO:0000313" key="5">
    <source>
        <dbReference type="Proteomes" id="UP000321659"/>
    </source>
</evidence>
<keyword evidence="2" id="KW-0862">Zinc</keyword>
<keyword evidence="2" id="KW-0479">Metal-binding</keyword>
<dbReference type="PANTHER" id="PTHR43482:SF1">
    <property type="entry name" value="PROTEIN AST1-RELATED"/>
    <property type="match status" value="1"/>
</dbReference>
<dbReference type="InterPro" id="IPR002364">
    <property type="entry name" value="Quin_OxRdtase/zeta-crystal_CS"/>
</dbReference>
<dbReference type="SUPFAM" id="SSF51735">
    <property type="entry name" value="NAD(P)-binding Rossmann-fold domains"/>
    <property type="match status" value="1"/>
</dbReference>
<reference evidence="4 5" key="1">
    <citation type="submission" date="2019-04" db="EMBL/GenBank/DDBJ databases">
        <title>In vitro growth and metabolic characteristics of meat-borne Lactobacillus algidus strains.</title>
        <authorList>
            <person name="Sade E."/>
            <person name="Per J."/>
            <person name="Tytti H."/>
            <person name="Johanna B.K."/>
        </authorList>
    </citation>
    <scope>NUCLEOTIDE SEQUENCE [LARGE SCALE GENOMIC DNA]</scope>
    <source>
        <strain evidence="4 5">LTS37-1</strain>
    </source>
</reference>
<dbReference type="Proteomes" id="UP000321659">
    <property type="component" value="Unassembled WGS sequence"/>
</dbReference>
<sequence>MINKMKAIAAFGKYPIEDVRVLKDVEIDKPVPQDHDILVKIAGISVNPIDFKTRMLIESEDQSRILGFDAIGTVSEIGANVTNFVVGDKVFYLGVNNRSGSNEEYQLVDERLVGHAPKKIMTAEAVAIPLTGVTAWESLFEKLAFVPKKDANQGQSILIINGAGGVGSIAIQLAKWAGIKVITTASRPETIDWVKKMGADIVINHRKDLKKQLDELGIHEVDGILMLHSTELYFNVASELIKPRGIIMSIVATTAELPLSILKNKSNDFKWLTIFTKGIYHTADMASQGATLNQLAKLLDEGSIKSTMTKSVEGINADNLRAATKTVEGGAMIGKLVITGEFDAEV</sequence>
<dbReference type="Gene3D" id="3.90.180.10">
    <property type="entry name" value="Medium-chain alcohol dehydrogenases, catalytic domain"/>
    <property type="match status" value="1"/>
</dbReference>
<protein>
    <recommendedName>
        <fullName evidence="2">Zinc-type alcohol dehydrogenase-like protein</fullName>
    </recommendedName>
</protein>
<evidence type="ECO:0000256" key="2">
    <source>
        <dbReference type="RuleBase" id="RU364000"/>
    </source>
</evidence>
<dbReference type="InterPro" id="IPR014182">
    <property type="entry name" value="ADH_Zn_typ-1"/>
</dbReference>
<dbReference type="EMBL" id="SRRQ01000009">
    <property type="protein sequence ID" value="TWW10706.1"/>
    <property type="molecule type" value="Genomic_DNA"/>
</dbReference>
<dbReference type="PANTHER" id="PTHR43482">
    <property type="entry name" value="PROTEIN AST1-RELATED"/>
    <property type="match status" value="1"/>
</dbReference>
<evidence type="ECO:0000256" key="1">
    <source>
        <dbReference type="ARBA" id="ARBA00010371"/>
    </source>
</evidence>
<dbReference type="InterPro" id="IPR052585">
    <property type="entry name" value="Lipid_raft_assoc_Zn_ADH"/>
</dbReference>
<dbReference type="InterPro" id="IPR013154">
    <property type="entry name" value="ADH-like_N"/>
</dbReference>
<dbReference type="GO" id="GO:0016491">
    <property type="term" value="F:oxidoreductase activity"/>
    <property type="evidence" value="ECO:0007669"/>
    <property type="project" value="UniProtKB-KW"/>
</dbReference>
<dbReference type="RefSeq" id="WP_225428629.1">
    <property type="nucleotide sequence ID" value="NZ_JANXKU010000008.1"/>
</dbReference>
<dbReference type="GO" id="GO:0008270">
    <property type="term" value="F:zinc ion binding"/>
    <property type="evidence" value="ECO:0007669"/>
    <property type="project" value="InterPro"/>
</dbReference>
<evidence type="ECO:0000313" key="4">
    <source>
        <dbReference type="EMBL" id="TWW10706.1"/>
    </source>
</evidence>
<dbReference type="InterPro" id="IPR036291">
    <property type="entry name" value="NAD(P)-bd_dom_sf"/>
</dbReference>
<comment type="similarity">
    <text evidence="1 2">Belongs to the zinc-containing alcohol dehydrogenase family. Quinone oxidoreductase subfamily.</text>
</comment>
<comment type="caution">
    <text evidence="4">The sequence shown here is derived from an EMBL/GenBank/DDBJ whole genome shotgun (WGS) entry which is preliminary data.</text>
</comment>
<dbReference type="NCBIfam" id="TIGR02817">
    <property type="entry name" value="adh_fam_1"/>
    <property type="match status" value="1"/>
</dbReference>
<proteinExistence type="inferred from homology"/>
<dbReference type="SUPFAM" id="SSF50129">
    <property type="entry name" value="GroES-like"/>
    <property type="match status" value="1"/>
</dbReference>
<dbReference type="Pfam" id="PF00107">
    <property type="entry name" value="ADH_zinc_N"/>
    <property type="match status" value="1"/>
</dbReference>
<organism evidence="4 5">
    <name type="scientific">Dellaglioa algida</name>
    <dbReference type="NCBI Taxonomy" id="105612"/>
    <lineage>
        <taxon>Bacteria</taxon>
        <taxon>Bacillati</taxon>
        <taxon>Bacillota</taxon>
        <taxon>Bacilli</taxon>
        <taxon>Lactobacillales</taxon>
        <taxon>Lactobacillaceae</taxon>
        <taxon>Dellaglioa</taxon>
    </lineage>
</organism>
<dbReference type="InterPro" id="IPR011032">
    <property type="entry name" value="GroES-like_sf"/>
</dbReference>
<dbReference type="Gene3D" id="3.40.50.720">
    <property type="entry name" value="NAD(P)-binding Rossmann-like Domain"/>
    <property type="match status" value="1"/>
</dbReference>
<dbReference type="InterPro" id="IPR013149">
    <property type="entry name" value="ADH-like_C"/>
</dbReference>
<dbReference type="Pfam" id="PF08240">
    <property type="entry name" value="ADH_N"/>
    <property type="match status" value="1"/>
</dbReference>
<keyword evidence="2" id="KW-0560">Oxidoreductase</keyword>
<dbReference type="CDD" id="cd08252">
    <property type="entry name" value="AL_MDR"/>
    <property type="match status" value="1"/>
</dbReference>
<dbReference type="AlphaFoldDB" id="A0A5C6M7K0"/>
<feature type="domain" description="Enoyl reductase (ER)" evidence="3">
    <location>
        <begin position="16"/>
        <end position="338"/>
    </location>
</feature>
<dbReference type="InterPro" id="IPR020843">
    <property type="entry name" value="ER"/>
</dbReference>